<keyword evidence="2" id="KW-1133">Transmembrane helix</keyword>
<feature type="transmembrane region" description="Helical" evidence="2">
    <location>
        <begin position="76"/>
        <end position="98"/>
    </location>
</feature>
<feature type="compositionally biased region" description="Polar residues" evidence="1">
    <location>
        <begin position="325"/>
        <end position="340"/>
    </location>
</feature>
<evidence type="ECO:0000256" key="1">
    <source>
        <dbReference type="SAM" id="MobiDB-lite"/>
    </source>
</evidence>
<gene>
    <name evidence="3" type="ORF">VXJ25_03350</name>
</gene>
<feature type="region of interest" description="Disordered" evidence="1">
    <location>
        <begin position="31"/>
        <end position="66"/>
    </location>
</feature>
<dbReference type="Proteomes" id="UP001332931">
    <property type="component" value="Unassembled WGS sequence"/>
</dbReference>
<feature type="compositionally biased region" description="Low complexity" evidence="1">
    <location>
        <begin position="300"/>
        <end position="315"/>
    </location>
</feature>
<sequence>MSRKNKREIARVQTNSLTADEAEELFSKVDETGHTNVETAQRQRRHRHLTGTGVDIDPLSADDPSGSNVGKTIAKAAAIFVVGFFVLIVGTQLVFGYVRRSNTANLSTNVNVRTVASALRGGVEWGNGFTQFPEDFSVQEADENAGRVEVTVIDTTSETVLEALAGSQVQAAAFSTNALLNQNINTVTYHVQVYLDAQGKIATSSFFGFVKPSGNLTSLMTFVWTKTYTEDGGVRFNCTITGIDENMQDVLREQITNRFTPTSILGFGDETGTNPTETVEQQKAEAQAAKDAAQAEKDAAAAAATGDAATGSSTDSAKDATSDGSPATASKDSAGTASGQ</sequence>
<accession>A0ABU7R8X7</accession>
<keyword evidence="2" id="KW-0812">Transmembrane</keyword>
<reference evidence="3 4" key="1">
    <citation type="submission" date="2024-01" db="EMBL/GenBank/DDBJ databases">
        <title>Description of Olsenella sp. nov., isolated from pig feces.</title>
        <authorList>
            <person name="Chang Y.-H."/>
        </authorList>
    </citation>
    <scope>NUCLEOTIDE SEQUENCE [LARGE SCALE GENOMIC DNA]</scope>
    <source>
        <strain evidence="3 4">YH-ols2223</strain>
    </source>
</reference>
<dbReference type="EMBL" id="JAZGJQ010000002">
    <property type="protein sequence ID" value="MEE6147038.1"/>
    <property type="molecule type" value="Genomic_DNA"/>
</dbReference>
<evidence type="ECO:0000256" key="2">
    <source>
        <dbReference type="SAM" id="Phobius"/>
    </source>
</evidence>
<name>A0ABU7R8X7_9ACTN</name>
<organism evidence="3 4">
    <name type="scientific">Olsenella absiana</name>
    <dbReference type="NCBI Taxonomy" id="3115222"/>
    <lineage>
        <taxon>Bacteria</taxon>
        <taxon>Bacillati</taxon>
        <taxon>Actinomycetota</taxon>
        <taxon>Coriobacteriia</taxon>
        <taxon>Coriobacteriales</taxon>
        <taxon>Atopobiaceae</taxon>
        <taxon>Olsenella</taxon>
    </lineage>
</organism>
<dbReference type="RefSeq" id="WP_330957803.1">
    <property type="nucleotide sequence ID" value="NZ_JAZGJQ010000002.1"/>
</dbReference>
<feature type="region of interest" description="Disordered" evidence="1">
    <location>
        <begin position="262"/>
        <end position="340"/>
    </location>
</feature>
<evidence type="ECO:0000313" key="4">
    <source>
        <dbReference type="Proteomes" id="UP001332931"/>
    </source>
</evidence>
<keyword evidence="4" id="KW-1185">Reference proteome</keyword>
<protein>
    <recommendedName>
        <fullName evidence="5">DUF4839 domain-containing protein</fullName>
    </recommendedName>
</protein>
<keyword evidence="2" id="KW-0472">Membrane</keyword>
<comment type="caution">
    <text evidence="3">The sequence shown here is derived from an EMBL/GenBank/DDBJ whole genome shotgun (WGS) entry which is preliminary data.</text>
</comment>
<evidence type="ECO:0008006" key="5">
    <source>
        <dbReference type="Google" id="ProtNLM"/>
    </source>
</evidence>
<proteinExistence type="predicted"/>
<evidence type="ECO:0000313" key="3">
    <source>
        <dbReference type="EMBL" id="MEE6147038.1"/>
    </source>
</evidence>